<organism evidence="2">
    <name type="scientific">Tanacetum cinerariifolium</name>
    <name type="common">Dalmatian daisy</name>
    <name type="synonym">Chrysanthemum cinerariifolium</name>
    <dbReference type="NCBI Taxonomy" id="118510"/>
    <lineage>
        <taxon>Eukaryota</taxon>
        <taxon>Viridiplantae</taxon>
        <taxon>Streptophyta</taxon>
        <taxon>Embryophyta</taxon>
        <taxon>Tracheophyta</taxon>
        <taxon>Spermatophyta</taxon>
        <taxon>Magnoliopsida</taxon>
        <taxon>eudicotyledons</taxon>
        <taxon>Gunneridae</taxon>
        <taxon>Pentapetalae</taxon>
        <taxon>asterids</taxon>
        <taxon>campanulids</taxon>
        <taxon>Asterales</taxon>
        <taxon>Asteraceae</taxon>
        <taxon>Asteroideae</taxon>
        <taxon>Anthemideae</taxon>
        <taxon>Anthemidinae</taxon>
        <taxon>Tanacetum</taxon>
    </lineage>
</organism>
<dbReference type="GO" id="GO:0005840">
    <property type="term" value="C:ribosome"/>
    <property type="evidence" value="ECO:0007669"/>
    <property type="project" value="UniProtKB-KW"/>
</dbReference>
<feature type="chain" id="PRO_5027069943" evidence="1">
    <location>
        <begin position="20"/>
        <end position="191"/>
    </location>
</feature>
<comment type="caution">
    <text evidence="2">The sequence shown here is derived from an EMBL/GenBank/DDBJ whole genome shotgun (WGS) entry which is preliminary data.</text>
</comment>
<dbReference type="AlphaFoldDB" id="A0A6L2LC10"/>
<gene>
    <name evidence="2" type="ORF">Tci_030678</name>
</gene>
<sequence>MAVLKRILLSVVGTCNAKAATVVGEVLAMRLKVKGLVSGQERAATAAIVFAVCQANEHGFGGIQVPKQKRNTGTKEMKDDFKKCRGLTSLMSNAKVASEQGELPSSVGLDSRARRDDGRMYSGHLEAKILRRFGNMKLTTGRLVNGSSCGGIDMVIKKLDLEPKVDAVMRDFMEFGVVSKSTDRILVSHGG</sequence>
<evidence type="ECO:0000256" key="1">
    <source>
        <dbReference type="SAM" id="SignalP"/>
    </source>
</evidence>
<keyword evidence="2" id="KW-0689">Ribosomal protein</keyword>
<protein>
    <submittedName>
        <fullName evidence="2">50S ribosomal protein L18-like isoform X4</fullName>
    </submittedName>
</protein>
<name>A0A6L2LC10_TANCI</name>
<reference evidence="2" key="1">
    <citation type="journal article" date="2019" name="Sci. Rep.">
        <title>Draft genome of Tanacetum cinerariifolium, the natural source of mosquito coil.</title>
        <authorList>
            <person name="Yamashiro T."/>
            <person name="Shiraishi A."/>
            <person name="Satake H."/>
            <person name="Nakayama K."/>
        </authorList>
    </citation>
    <scope>NUCLEOTIDE SEQUENCE</scope>
</reference>
<keyword evidence="2" id="KW-0687">Ribonucleoprotein</keyword>
<keyword evidence="1" id="KW-0732">Signal</keyword>
<dbReference type="EMBL" id="BKCJ010004046">
    <property type="protein sequence ID" value="GEU58700.1"/>
    <property type="molecule type" value="Genomic_DNA"/>
</dbReference>
<feature type="signal peptide" evidence="1">
    <location>
        <begin position="1"/>
        <end position="19"/>
    </location>
</feature>
<proteinExistence type="predicted"/>
<evidence type="ECO:0000313" key="2">
    <source>
        <dbReference type="EMBL" id="GEU58700.1"/>
    </source>
</evidence>
<accession>A0A6L2LC10</accession>